<protein>
    <submittedName>
        <fullName evidence="10">PDR/VanB family oxidoreductase</fullName>
    </submittedName>
</protein>
<dbReference type="PANTHER" id="PTHR47354">
    <property type="entry name" value="NADH OXIDOREDUCTASE HCR"/>
    <property type="match status" value="1"/>
</dbReference>
<evidence type="ECO:0000256" key="4">
    <source>
        <dbReference type="ARBA" id="ARBA00022723"/>
    </source>
</evidence>
<evidence type="ECO:0000313" key="10">
    <source>
        <dbReference type="EMBL" id="GAA4267510.1"/>
    </source>
</evidence>
<organism evidence="10 11">
    <name type="scientific">Frondihabitans peucedani</name>
    <dbReference type="NCBI Taxonomy" id="598626"/>
    <lineage>
        <taxon>Bacteria</taxon>
        <taxon>Bacillati</taxon>
        <taxon>Actinomycetota</taxon>
        <taxon>Actinomycetes</taxon>
        <taxon>Micrococcales</taxon>
        <taxon>Microbacteriaceae</taxon>
        <taxon>Frondihabitans</taxon>
    </lineage>
</organism>
<dbReference type="PROSITE" id="PS51085">
    <property type="entry name" value="2FE2S_FER_2"/>
    <property type="match status" value="1"/>
</dbReference>
<evidence type="ECO:0000256" key="5">
    <source>
        <dbReference type="ARBA" id="ARBA00023002"/>
    </source>
</evidence>
<dbReference type="PRINTS" id="PR00409">
    <property type="entry name" value="PHDIOXRDTASE"/>
</dbReference>
<keyword evidence="2" id="KW-0285">Flavoprotein</keyword>
<dbReference type="Pfam" id="PF00111">
    <property type="entry name" value="Fer2"/>
    <property type="match status" value="1"/>
</dbReference>
<dbReference type="CDD" id="cd06185">
    <property type="entry name" value="PDR_like"/>
    <property type="match status" value="1"/>
</dbReference>
<dbReference type="CDD" id="cd00207">
    <property type="entry name" value="fer2"/>
    <property type="match status" value="1"/>
</dbReference>
<dbReference type="InterPro" id="IPR006058">
    <property type="entry name" value="2Fe2S_fd_BS"/>
</dbReference>
<dbReference type="SUPFAM" id="SSF54292">
    <property type="entry name" value="2Fe-2S ferredoxin-like"/>
    <property type="match status" value="1"/>
</dbReference>
<evidence type="ECO:0000256" key="1">
    <source>
        <dbReference type="ARBA" id="ARBA00001974"/>
    </source>
</evidence>
<dbReference type="InterPro" id="IPR039261">
    <property type="entry name" value="FNR_nucleotide-bd"/>
</dbReference>
<dbReference type="SUPFAM" id="SSF63380">
    <property type="entry name" value="Riboflavin synthase domain-like"/>
    <property type="match status" value="1"/>
</dbReference>
<dbReference type="PANTHER" id="PTHR47354:SF1">
    <property type="entry name" value="CARNITINE MONOOXYGENASE REDUCTASE SUBUNIT"/>
    <property type="match status" value="1"/>
</dbReference>
<dbReference type="InterPro" id="IPR017938">
    <property type="entry name" value="Riboflavin_synthase-like_b-brl"/>
</dbReference>
<feature type="domain" description="2Fe-2S ferredoxin-type" evidence="8">
    <location>
        <begin position="241"/>
        <end position="326"/>
    </location>
</feature>
<evidence type="ECO:0000313" key="11">
    <source>
        <dbReference type="Proteomes" id="UP001501594"/>
    </source>
</evidence>
<dbReference type="InterPro" id="IPR036010">
    <property type="entry name" value="2Fe-2S_ferredoxin-like_sf"/>
</dbReference>
<evidence type="ECO:0000256" key="2">
    <source>
        <dbReference type="ARBA" id="ARBA00022630"/>
    </source>
</evidence>
<dbReference type="EMBL" id="BAABAU010000004">
    <property type="protein sequence ID" value="GAA4267510.1"/>
    <property type="molecule type" value="Genomic_DNA"/>
</dbReference>
<dbReference type="SUPFAM" id="SSF52343">
    <property type="entry name" value="Ferredoxin reductase-like, C-terminal NADP-linked domain"/>
    <property type="match status" value="1"/>
</dbReference>
<evidence type="ECO:0000259" key="9">
    <source>
        <dbReference type="PROSITE" id="PS51384"/>
    </source>
</evidence>
<comment type="cofactor">
    <cofactor evidence="1">
        <name>FAD</name>
        <dbReference type="ChEBI" id="CHEBI:57692"/>
    </cofactor>
</comment>
<evidence type="ECO:0000256" key="3">
    <source>
        <dbReference type="ARBA" id="ARBA00022714"/>
    </source>
</evidence>
<feature type="domain" description="FAD-binding FR-type" evidence="9">
    <location>
        <begin position="13"/>
        <end position="117"/>
    </location>
</feature>
<dbReference type="RefSeq" id="WP_344797846.1">
    <property type="nucleotide sequence ID" value="NZ_BAABAU010000004.1"/>
</dbReference>
<keyword evidence="7" id="KW-0411">Iron-sulfur</keyword>
<proteinExistence type="predicted"/>
<keyword evidence="4" id="KW-0479">Metal-binding</keyword>
<dbReference type="Gene3D" id="3.10.20.30">
    <property type="match status" value="1"/>
</dbReference>
<keyword evidence="6" id="KW-0408">Iron</keyword>
<dbReference type="Proteomes" id="UP001501594">
    <property type="component" value="Unassembled WGS sequence"/>
</dbReference>
<name>A0ABP8E5K2_9MICO</name>
<comment type="caution">
    <text evidence="10">The sequence shown here is derived from an EMBL/GenBank/DDBJ whole genome shotgun (WGS) entry which is preliminary data.</text>
</comment>
<keyword evidence="5" id="KW-0560">Oxidoreductase</keyword>
<dbReference type="Gene3D" id="3.40.50.80">
    <property type="entry name" value="Nucleotide-binding domain of ferredoxin-NADP reductase (FNR) module"/>
    <property type="match status" value="1"/>
</dbReference>
<dbReference type="InterPro" id="IPR050415">
    <property type="entry name" value="MRET"/>
</dbReference>
<dbReference type="Gene3D" id="2.40.30.10">
    <property type="entry name" value="Translation factors"/>
    <property type="match status" value="1"/>
</dbReference>
<dbReference type="InterPro" id="IPR017927">
    <property type="entry name" value="FAD-bd_FR_type"/>
</dbReference>
<reference evidence="11" key="1">
    <citation type="journal article" date="2019" name="Int. J. Syst. Evol. Microbiol.">
        <title>The Global Catalogue of Microorganisms (GCM) 10K type strain sequencing project: providing services to taxonomists for standard genome sequencing and annotation.</title>
        <authorList>
            <consortium name="The Broad Institute Genomics Platform"/>
            <consortium name="The Broad Institute Genome Sequencing Center for Infectious Disease"/>
            <person name="Wu L."/>
            <person name="Ma J."/>
        </authorList>
    </citation>
    <scope>NUCLEOTIDE SEQUENCE [LARGE SCALE GENOMIC DNA]</scope>
    <source>
        <strain evidence="11">JCM 17442</strain>
    </source>
</reference>
<evidence type="ECO:0000256" key="6">
    <source>
        <dbReference type="ARBA" id="ARBA00023004"/>
    </source>
</evidence>
<sequence>MSAAHAEAAGLHETQFDVRVVSRTPGAEGVVLIELGPIGDRPLPGWSAGSHIDVVLPDAEIRQYSLSGPPQPGSSETWRIGVLREPSGRGGSVWLHDELREGDVLTVAGPRNHFEFEPVHGTSYVLVAGGIGITPISSMAAAAVRAGVPFEVHYAGRSRRSMALLDEVSALAGALSVYAADEGARLDLDGLFAGMKPFTTTYCCGPAKLIEAIEAAASGRQLVVERFEPKAVGAPVLQAPFEVELAATGVTVTVPPDRSILEVAEEAGALVLSSCREGTCGTCETVVLEGEVDHRDSILTPDEQAANDVMYVCVSRAACPRLVLDL</sequence>
<accession>A0ABP8E5K2</accession>
<keyword evidence="11" id="KW-1185">Reference proteome</keyword>
<gene>
    <name evidence="10" type="ORF">GCM10022256_31220</name>
</gene>
<dbReference type="PROSITE" id="PS00197">
    <property type="entry name" value="2FE2S_FER_1"/>
    <property type="match status" value="1"/>
</dbReference>
<keyword evidence="3" id="KW-0001">2Fe-2S</keyword>
<evidence type="ECO:0000259" key="8">
    <source>
        <dbReference type="PROSITE" id="PS51085"/>
    </source>
</evidence>
<evidence type="ECO:0000256" key="7">
    <source>
        <dbReference type="ARBA" id="ARBA00023014"/>
    </source>
</evidence>
<dbReference type="InterPro" id="IPR012675">
    <property type="entry name" value="Beta-grasp_dom_sf"/>
</dbReference>
<dbReference type="InterPro" id="IPR001041">
    <property type="entry name" value="2Fe-2S_ferredoxin-type"/>
</dbReference>
<dbReference type="PROSITE" id="PS51384">
    <property type="entry name" value="FAD_FR"/>
    <property type="match status" value="1"/>
</dbReference>